<dbReference type="PANTHER" id="PTHR42040">
    <property type="entry name" value="INNER KINETOCHORE SUBUNIT FTA4"/>
    <property type="match status" value="1"/>
</dbReference>
<feature type="coiled-coil region" evidence="1">
    <location>
        <begin position="137"/>
        <end position="164"/>
    </location>
</feature>
<gene>
    <name evidence="3" type="ORF">QQS21_005069</name>
</gene>
<dbReference type="InterPro" id="IPR025207">
    <property type="entry name" value="Sim4_Fta4"/>
</dbReference>
<evidence type="ECO:0000313" key="4">
    <source>
        <dbReference type="Proteomes" id="UP001251528"/>
    </source>
</evidence>
<proteinExistence type="predicted"/>
<reference evidence="3" key="1">
    <citation type="submission" date="2023-06" db="EMBL/GenBank/DDBJ databases">
        <title>Conoideocrella luteorostrata (Hypocreales: Clavicipitaceae), a potential biocontrol fungus for elongate hemlock scale in United States Christmas tree production areas.</title>
        <authorList>
            <person name="Barrett H."/>
            <person name="Lovett B."/>
            <person name="Macias A.M."/>
            <person name="Stajich J.E."/>
            <person name="Kasson M.T."/>
        </authorList>
    </citation>
    <scope>NUCLEOTIDE SEQUENCE</scope>
    <source>
        <strain evidence="3">ARSEF 14590</strain>
    </source>
</reference>
<dbReference type="AlphaFoldDB" id="A0AAJ0FZE3"/>
<dbReference type="EMBL" id="JASWJB010000080">
    <property type="protein sequence ID" value="KAK2600195.1"/>
    <property type="molecule type" value="Genomic_DNA"/>
</dbReference>
<protein>
    <recommendedName>
        <fullName evidence="5">Kinetochore protein fta4</fullName>
    </recommendedName>
</protein>
<feature type="compositionally biased region" description="Basic and acidic residues" evidence="2">
    <location>
        <begin position="224"/>
        <end position="237"/>
    </location>
</feature>
<evidence type="ECO:0000313" key="3">
    <source>
        <dbReference type="EMBL" id="KAK2600195.1"/>
    </source>
</evidence>
<feature type="region of interest" description="Disordered" evidence="2">
    <location>
        <begin position="211"/>
        <end position="237"/>
    </location>
</feature>
<organism evidence="3 4">
    <name type="scientific">Conoideocrella luteorostrata</name>
    <dbReference type="NCBI Taxonomy" id="1105319"/>
    <lineage>
        <taxon>Eukaryota</taxon>
        <taxon>Fungi</taxon>
        <taxon>Dikarya</taxon>
        <taxon>Ascomycota</taxon>
        <taxon>Pezizomycotina</taxon>
        <taxon>Sordariomycetes</taxon>
        <taxon>Hypocreomycetidae</taxon>
        <taxon>Hypocreales</taxon>
        <taxon>Clavicipitaceae</taxon>
        <taxon>Conoideocrella</taxon>
    </lineage>
</organism>
<dbReference type="PANTHER" id="PTHR42040:SF1">
    <property type="entry name" value="INNER KINETOCHORE SUBUNIT FTA4"/>
    <property type="match status" value="1"/>
</dbReference>
<name>A0AAJ0FZE3_9HYPO</name>
<evidence type="ECO:0000256" key="1">
    <source>
        <dbReference type="SAM" id="Coils"/>
    </source>
</evidence>
<accession>A0AAJ0FZE3</accession>
<comment type="caution">
    <text evidence="3">The sequence shown here is derived from an EMBL/GenBank/DDBJ whole genome shotgun (WGS) entry which is preliminary data.</text>
</comment>
<dbReference type="Pfam" id="PF13093">
    <property type="entry name" value="FTA4"/>
    <property type="match status" value="1"/>
</dbReference>
<keyword evidence="1" id="KW-0175">Coiled coil</keyword>
<dbReference type="GO" id="GO:0031511">
    <property type="term" value="C:Mis6-Sim4 complex"/>
    <property type="evidence" value="ECO:0007669"/>
    <property type="project" value="InterPro"/>
</dbReference>
<dbReference type="Proteomes" id="UP001251528">
    <property type="component" value="Unassembled WGS sequence"/>
</dbReference>
<keyword evidence="4" id="KW-1185">Reference proteome</keyword>
<sequence>MANPAPTVPSLKESFITAQTNLLSQPLAPSQTWRRANDASQQPIPARLLDDALFSLNQTLQQHCRRVYPPQASSNVAEQISNSYLRDAEERVRGIKELESSIGRELDFAADDSIEALPMSWPVESDVANNPDDAADYEDIVQNLSELTEERKQLRLRVQQLRRIDASVKPLSGTEENGIQDNLVTREGPVEKELEKMRALLARVTGRVAALPDRPANNLSQPKSEPDVDLRDIEKSTKRNVDSFLSDSRVFPS</sequence>
<evidence type="ECO:0008006" key="5">
    <source>
        <dbReference type="Google" id="ProtNLM"/>
    </source>
</evidence>
<evidence type="ECO:0000256" key="2">
    <source>
        <dbReference type="SAM" id="MobiDB-lite"/>
    </source>
</evidence>